<reference evidence="2 3" key="1">
    <citation type="submission" date="2012-12" db="EMBL/GenBank/DDBJ databases">
        <title>Genome assembly of Formosa sp. AK20.</title>
        <authorList>
            <person name="Kumar R."/>
            <person name="Khatri I."/>
            <person name="Vaidya B."/>
            <person name="Subramanian S."/>
            <person name="Pinnaka A."/>
        </authorList>
    </citation>
    <scope>NUCLEOTIDE SEQUENCE [LARGE SCALE GENOMIC DNA]</scope>
    <source>
        <strain evidence="2 3">AK20</strain>
    </source>
</reference>
<keyword evidence="3" id="KW-1185">Reference proteome</keyword>
<gene>
    <name evidence="2" type="ORF">D778_00084</name>
</gene>
<comment type="caution">
    <text evidence="2">The sequence shown here is derived from an EMBL/GenBank/DDBJ whole genome shotgun (WGS) entry which is preliminary data.</text>
</comment>
<dbReference type="AlphaFoldDB" id="M7MFS3"/>
<sequence length="385" mass="43718">MTNKKKIALFVPAIGFGGAEKVVSLLTFELPKYFDVTLILLYDVKKLPISNDVKVILLSKEGETFKTSRISHFTDYFKFLFQYTKVLKAEKIDVVVSFMLRQNIMTGFAKMFNPHLKSIISERCFPSKRYTNTKLTSLITKTMIPLFYNRNNKLFSNSIYINEDLKKHFNVNIDTSVIYNPTVLNKEKLHIDNHNHLTETFKVVTVGRLIPVKNQQHILKSLSILPKNIQLDIYGDGDLLEELKQLTTDLNLQNHVDFKGNVLNVHSEIIDSHCFVLSSSTEGFPNVLLEAMSVGLPVIATNCMSGPLELLNENEPVTIEKGGFYKAKYGLLVNVDDVEGLAEAIKYFQENNEQRMVYGGLGYSRSKDYGIDKIGLQLKTLIDSV</sequence>
<keyword evidence="2" id="KW-0808">Transferase</keyword>
<dbReference type="RefSeq" id="WP_007649292.1">
    <property type="nucleotide sequence ID" value="NZ_ANLA01000010.1"/>
</dbReference>
<evidence type="ECO:0000313" key="2">
    <source>
        <dbReference type="EMBL" id="EMQ95087.1"/>
    </source>
</evidence>
<protein>
    <submittedName>
        <fullName evidence="2">Glycosyl transferase, group 1 family</fullName>
    </submittedName>
</protein>
<dbReference type="SUPFAM" id="SSF53756">
    <property type="entry name" value="UDP-Glycosyltransferase/glycogen phosphorylase"/>
    <property type="match status" value="1"/>
</dbReference>
<accession>M7MFS3</accession>
<dbReference type="PANTHER" id="PTHR12526:SF630">
    <property type="entry name" value="GLYCOSYLTRANSFERASE"/>
    <property type="match status" value="1"/>
</dbReference>
<dbReference type="GO" id="GO:0016757">
    <property type="term" value="F:glycosyltransferase activity"/>
    <property type="evidence" value="ECO:0007669"/>
    <property type="project" value="InterPro"/>
</dbReference>
<dbReference type="PATRIC" id="fig|1137281.3.peg.1518"/>
<dbReference type="eggNOG" id="COG0438">
    <property type="taxonomic scope" value="Bacteria"/>
</dbReference>
<evidence type="ECO:0000313" key="3">
    <source>
        <dbReference type="Proteomes" id="UP000012024"/>
    </source>
</evidence>
<proteinExistence type="predicted"/>
<dbReference type="Proteomes" id="UP000012024">
    <property type="component" value="Unassembled WGS sequence"/>
</dbReference>
<dbReference type="EMBL" id="ANLA01000010">
    <property type="protein sequence ID" value="EMQ95087.1"/>
    <property type="molecule type" value="Genomic_DNA"/>
</dbReference>
<organism evidence="2 3">
    <name type="scientific">Xanthomarina gelatinilytica</name>
    <dbReference type="NCBI Taxonomy" id="1137281"/>
    <lineage>
        <taxon>Bacteria</taxon>
        <taxon>Pseudomonadati</taxon>
        <taxon>Bacteroidota</taxon>
        <taxon>Flavobacteriia</taxon>
        <taxon>Flavobacteriales</taxon>
        <taxon>Flavobacteriaceae</taxon>
        <taxon>Xanthomarina</taxon>
    </lineage>
</organism>
<dbReference type="OrthoDB" id="798298at2"/>
<name>M7MFS3_9FLAO</name>
<evidence type="ECO:0000259" key="1">
    <source>
        <dbReference type="Pfam" id="PF00534"/>
    </source>
</evidence>
<dbReference type="PANTHER" id="PTHR12526">
    <property type="entry name" value="GLYCOSYLTRANSFERASE"/>
    <property type="match status" value="1"/>
</dbReference>
<dbReference type="GeneID" id="98641395"/>
<dbReference type="Pfam" id="PF00534">
    <property type="entry name" value="Glycos_transf_1"/>
    <property type="match status" value="1"/>
</dbReference>
<feature type="domain" description="Glycosyl transferase family 1" evidence="1">
    <location>
        <begin position="192"/>
        <end position="358"/>
    </location>
</feature>
<dbReference type="Gene3D" id="3.40.50.2000">
    <property type="entry name" value="Glycogen Phosphorylase B"/>
    <property type="match status" value="2"/>
</dbReference>
<dbReference type="InterPro" id="IPR001296">
    <property type="entry name" value="Glyco_trans_1"/>
</dbReference>